<evidence type="ECO:0008006" key="3">
    <source>
        <dbReference type="Google" id="ProtNLM"/>
    </source>
</evidence>
<evidence type="ECO:0000313" key="1">
    <source>
        <dbReference type="EMBL" id="MDD9784092.1"/>
    </source>
</evidence>
<proteinExistence type="predicted"/>
<dbReference type="EMBL" id="JARAOX010000194">
    <property type="protein sequence ID" value="MDD9784092.1"/>
    <property type="molecule type" value="Genomic_DNA"/>
</dbReference>
<dbReference type="RefSeq" id="WP_274589088.1">
    <property type="nucleotide sequence ID" value="NZ_JARAOX010000194.1"/>
</dbReference>
<reference evidence="1 2" key="1">
    <citation type="submission" date="2023-02" db="EMBL/GenBank/DDBJ databases">
        <authorList>
            <person name="Olszewska D."/>
        </authorList>
    </citation>
    <scope>NUCLEOTIDE SEQUENCE [LARGE SCALE GENOMIC DNA]</scope>
    <source>
        <strain evidence="1 2">FDU301</strain>
    </source>
</reference>
<evidence type="ECO:0000313" key="2">
    <source>
        <dbReference type="Proteomes" id="UP001213771"/>
    </source>
</evidence>
<gene>
    <name evidence="1" type="ORF">PVE99_17110</name>
</gene>
<sequence>MHHHSEERIKEWMNQFEEVEYKKVEYVTMNGNRSNGLVYVGKIR</sequence>
<name>A0ABD4WV06_PRIMG</name>
<accession>A0ABD4WV06</accession>
<comment type="caution">
    <text evidence="1">The sequence shown here is derived from an EMBL/GenBank/DDBJ whole genome shotgun (WGS) entry which is preliminary data.</text>
</comment>
<dbReference type="AlphaFoldDB" id="A0ABD4WV06"/>
<dbReference type="Proteomes" id="UP001213771">
    <property type="component" value="Unassembled WGS sequence"/>
</dbReference>
<protein>
    <recommendedName>
        <fullName evidence="3">PH domain-containing protein</fullName>
    </recommendedName>
</protein>
<organism evidence="1 2">
    <name type="scientific">Priestia megaterium</name>
    <name type="common">Bacillus megaterium</name>
    <dbReference type="NCBI Taxonomy" id="1404"/>
    <lineage>
        <taxon>Bacteria</taxon>
        <taxon>Bacillati</taxon>
        <taxon>Bacillota</taxon>
        <taxon>Bacilli</taxon>
        <taxon>Bacillales</taxon>
        <taxon>Bacillaceae</taxon>
        <taxon>Priestia</taxon>
    </lineage>
</organism>